<keyword evidence="5" id="KW-0997">Cell inner membrane</keyword>
<dbReference type="GO" id="GO:0098797">
    <property type="term" value="C:plasma membrane protein complex"/>
    <property type="evidence" value="ECO:0007669"/>
    <property type="project" value="TreeGrafter"/>
</dbReference>
<evidence type="ECO:0000256" key="1">
    <source>
        <dbReference type="ARBA" id="ARBA00004383"/>
    </source>
</evidence>
<dbReference type="InterPro" id="IPR006260">
    <property type="entry name" value="TonB/TolA_C"/>
</dbReference>
<accession>A0A5C6F723</accession>
<comment type="similarity">
    <text evidence="2">Belongs to the TonB family.</text>
</comment>
<name>A0A5C6F723_9BACT</name>
<keyword evidence="4" id="KW-1003">Cell membrane</keyword>
<dbReference type="GO" id="GO:0055085">
    <property type="term" value="P:transmembrane transport"/>
    <property type="evidence" value="ECO:0007669"/>
    <property type="project" value="InterPro"/>
</dbReference>
<evidence type="ECO:0000256" key="7">
    <source>
        <dbReference type="ARBA" id="ARBA00022927"/>
    </source>
</evidence>
<dbReference type="AlphaFoldDB" id="A0A5C6F723"/>
<keyword evidence="6" id="KW-0812">Transmembrane</keyword>
<evidence type="ECO:0000259" key="10">
    <source>
        <dbReference type="PROSITE" id="PS52015"/>
    </source>
</evidence>
<dbReference type="Proteomes" id="UP000317977">
    <property type="component" value="Unassembled WGS sequence"/>
</dbReference>
<dbReference type="PANTHER" id="PTHR33446">
    <property type="entry name" value="PROTEIN TONB-RELATED"/>
    <property type="match status" value="1"/>
</dbReference>
<keyword evidence="9" id="KW-0472">Membrane</keyword>
<dbReference type="Pfam" id="PF03544">
    <property type="entry name" value="TonB_C"/>
    <property type="match status" value="1"/>
</dbReference>
<keyword evidence="7" id="KW-0653">Protein transport</keyword>
<sequence length="234" mass="25359">MGAICALPISVVNRFKTSGHQNAVSIEISIASATSTESVAMTMVSLAAEPIAIRQPTPVEAIDRDLKSLVDKSPVDPTNVADRSLPEWDECQSEREPIISRTSIAVVDMPTIEFTAEPRPRRSVARQSKPPSVDLSPLEQVVGLAEKIAVDFSFSPPPEYPVEAVRDGLEGTVMLRLKIDSVGRVAEVKVVESSGHTTLDRAAVAAVSQWHGQPARRFGRATESVEVLPIRFRL</sequence>
<protein>
    <submittedName>
        <fullName evidence="11">Gram-negative bacterial tonB protein</fullName>
    </submittedName>
</protein>
<comment type="subcellular location">
    <subcellularLocation>
        <location evidence="1">Cell inner membrane</location>
        <topology evidence="1">Single-pass membrane protein</topology>
        <orientation evidence="1">Periplasmic side</orientation>
    </subcellularLocation>
</comment>
<evidence type="ECO:0000256" key="2">
    <source>
        <dbReference type="ARBA" id="ARBA00006555"/>
    </source>
</evidence>
<evidence type="ECO:0000256" key="9">
    <source>
        <dbReference type="ARBA" id="ARBA00023136"/>
    </source>
</evidence>
<gene>
    <name evidence="11" type="ORF">Poly59_25310</name>
</gene>
<dbReference type="Gene3D" id="3.30.1150.10">
    <property type="match status" value="1"/>
</dbReference>
<evidence type="ECO:0000256" key="4">
    <source>
        <dbReference type="ARBA" id="ARBA00022475"/>
    </source>
</evidence>
<dbReference type="SUPFAM" id="SSF74653">
    <property type="entry name" value="TolA/TonB C-terminal domain"/>
    <property type="match status" value="1"/>
</dbReference>
<dbReference type="EMBL" id="SJPX01000002">
    <property type="protein sequence ID" value="TWU56227.1"/>
    <property type="molecule type" value="Genomic_DNA"/>
</dbReference>
<evidence type="ECO:0000256" key="3">
    <source>
        <dbReference type="ARBA" id="ARBA00022448"/>
    </source>
</evidence>
<feature type="domain" description="TonB C-terminal" evidence="10">
    <location>
        <begin position="145"/>
        <end position="234"/>
    </location>
</feature>
<dbReference type="InterPro" id="IPR051045">
    <property type="entry name" value="TonB-dependent_transducer"/>
</dbReference>
<dbReference type="GO" id="GO:0015031">
    <property type="term" value="P:protein transport"/>
    <property type="evidence" value="ECO:0007669"/>
    <property type="project" value="UniProtKB-KW"/>
</dbReference>
<keyword evidence="8" id="KW-1133">Transmembrane helix</keyword>
<proteinExistence type="inferred from homology"/>
<comment type="caution">
    <text evidence="11">The sequence shown here is derived from an EMBL/GenBank/DDBJ whole genome shotgun (WGS) entry which is preliminary data.</text>
</comment>
<reference evidence="11 12" key="1">
    <citation type="submission" date="2019-02" db="EMBL/GenBank/DDBJ databases">
        <title>Deep-cultivation of Planctomycetes and their phenomic and genomic characterization uncovers novel biology.</title>
        <authorList>
            <person name="Wiegand S."/>
            <person name="Jogler M."/>
            <person name="Boedeker C."/>
            <person name="Pinto D."/>
            <person name="Vollmers J."/>
            <person name="Rivas-Marin E."/>
            <person name="Kohn T."/>
            <person name="Peeters S.H."/>
            <person name="Heuer A."/>
            <person name="Rast P."/>
            <person name="Oberbeckmann S."/>
            <person name="Bunk B."/>
            <person name="Jeske O."/>
            <person name="Meyerdierks A."/>
            <person name="Storesund J.E."/>
            <person name="Kallscheuer N."/>
            <person name="Luecker S."/>
            <person name="Lage O.M."/>
            <person name="Pohl T."/>
            <person name="Merkel B.J."/>
            <person name="Hornburger P."/>
            <person name="Mueller R.-W."/>
            <person name="Bruemmer F."/>
            <person name="Labrenz M."/>
            <person name="Spormann A.M."/>
            <person name="Op Den Camp H."/>
            <person name="Overmann J."/>
            <person name="Amann R."/>
            <person name="Jetten M.S.M."/>
            <person name="Mascher T."/>
            <person name="Medema M.H."/>
            <person name="Devos D.P."/>
            <person name="Kaster A.-K."/>
            <person name="Ovreas L."/>
            <person name="Rohde M."/>
            <person name="Galperin M.Y."/>
            <person name="Jogler C."/>
        </authorList>
    </citation>
    <scope>NUCLEOTIDE SEQUENCE [LARGE SCALE GENOMIC DNA]</scope>
    <source>
        <strain evidence="11 12">Poly59</strain>
    </source>
</reference>
<evidence type="ECO:0000256" key="5">
    <source>
        <dbReference type="ARBA" id="ARBA00022519"/>
    </source>
</evidence>
<dbReference type="PANTHER" id="PTHR33446:SF2">
    <property type="entry name" value="PROTEIN TONB"/>
    <property type="match status" value="1"/>
</dbReference>
<evidence type="ECO:0000313" key="11">
    <source>
        <dbReference type="EMBL" id="TWU56227.1"/>
    </source>
</evidence>
<dbReference type="PROSITE" id="PS52015">
    <property type="entry name" value="TONB_CTD"/>
    <property type="match status" value="1"/>
</dbReference>
<evidence type="ECO:0000313" key="12">
    <source>
        <dbReference type="Proteomes" id="UP000317977"/>
    </source>
</evidence>
<dbReference type="NCBIfam" id="TIGR01352">
    <property type="entry name" value="tonB_Cterm"/>
    <property type="match status" value="1"/>
</dbReference>
<evidence type="ECO:0000256" key="6">
    <source>
        <dbReference type="ARBA" id="ARBA00022692"/>
    </source>
</evidence>
<dbReference type="GO" id="GO:0031992">
    <property type="term" value="F:energy transducer activity"/>
    <property type="evidence" value="ECO:0007669"/>
    <property type="project" value="TreeGrafter"/>
</dbReference>
<keyword evidence="12" id="KW-1185">Reference proteome</keyword>
<evidence type="ECO:0000256" key="8">
    <source>
        <dbReference type="ARBA" id="ARBA00022989"/>
    </source>
</evidence>
<organism evidence="11 12">
    <name type="scientific">Rubripirellula reticaptiva</name>
    <dbReference type="NCBI Taxonomy" id="2528013"/>
    <lineage>
        <taxon>Bacteria</taxon>
        <taxon>Pseudomonadati</taxon>
        <taxon>Planctomycetota</taxon>
        <taxon>Planctomycetia</taxon>
        <taxon>Pirellulales</taxon>
        <taxon>Pirellulaceae</taxon>
        <taxon>Rubripirellula</taxon>
    </lineage>
</organism>
<dbReference type="InterPro" id="IPR037682">
    <property type="entry name" value="TonB_C"/>
</dbReference>
<keyword evidence="3" id="KW-0813">Transport</keyword>